<reference evidence="6" key="2">
    <citation type="submission" date="2025-08" db="UniProtKB">
        <authorList>
            <consortium name="RefSeq"/>
        </authorList>
    </citation>
    <scope>IDENTIFICATION</scope>
    <source>
        <tissue evidence="6">Leaf</tissue>
    </source>
</reference>
<dbReference type="Pfam" id="PF01535">
    <property type="entry name" value="PPR"/>
    <property type="match status" value="2"/>
</dbReference>
<organism evidence="5 6">
    <name type="scientific">Vigna radiata var. radiata</name>
    <name type="common">Mung bean</name>
    <name type="synonym">Phaseolus aureus</name>
    <dbReference type="NCBI Taxonomy" id="3916"/>
    <lineage>
        <taxon>Eukaryota</taxon>
        <taxon>Viridiplantae</taxon>
        <taxon>Streptophyta</taxon>
        <taxon>Embryophyta</taxon>
        <taxon>Tracheophyta</taxon>
        <taxon>Spermatophyta</taxon>
        <taxon>Magnoliopsida</taxon>
        <taxon>eudicotyledons</taxon>
        <taxon>Gunneridae</taxon>
        <taxon>Pentapetalae</taxon>
        <taxon>rosids</taxon>
        <taxon>fabids</taxon>
        <taxon>Fabales</taxon>
        <taxon>Fabaceae</taxon>
        <taxon>Papilionoideae</taxon>
        <taxon>50 kb inversion clade</taxon>
        <taxon>NPAAA clade</taxon>
        <taxon>indigoferoid/millettioid clade</taxon>
        <taxon>Phaseoleae</taxon>
        <taxon>Vigna</taxon>
    </lineage>
</organism>
<dbReference type="InterPro" id="IPR011990">
    <property type="entry name" value="TPR-like_helical_dom_sf"/>
</dbReference>
<evidence type="ECO:0000256" key="3">
    <source>
        <dbReference type="PROSITE-ProRule" id="PRU00708"/>
    </source>
</evidence>
<evidence type="ECO:0000256" key="1">
    <source>
        <dbReference type="ARBA" id="ARBA00007626"/>
    </source>
</evidence>
<sequence length="219" mass="25049">MGSECPSLRSADTHSQQAVQSQNYRGVKPRASRRSSCKKKFSRKVEFEGRIRREEVSSGVKRLFGMLRGQPYYQPREDTYMRLIVLLGKSGQPHCANELFSSIHEDGCESTKLYTALITAYCRNNLVEEALSILDEMMNIPNCQPDIITYSTLMEALLDALKFEMVELVYDKMIERSIMPNTLTQNLLLSCYGKAGKFDQMEKIVSRFRRKPPSLTKAP</sequence>
<dbReference type="GO" id="GO:0003729">
    <property type="term" value="F:mRNA binding"/>
    <property type="evidence" value="ECO:0007669"/>
    <property type="project" value="InterPro"/>
</dbReference>
<accession>A0A1S3TXZ7</accession>
<feature type="repeat" description="PPR" evidence="3">
    <location>
        <begin position="110"/>
        <end position="145"/>
    </location>
</feature>
<dbReference type="GeneID" id="106759807"/>
<feature type="region of interest" description="Disordered" evidence="4">
    <location>
        <begin position="1"/>
        <end position="34"/>
    </location>
</feature>
<dbReference type="KEGG" id="vra:106759807"/>
<dbReference type="AlphaFoldDB" id="A0A1S3TXZ7"/>
<name>A0A1S3TXZ7_VIGRR</name>
<dbReference type="InterPro" id="IPR002885">
    <property type="entry name" value="PPR_rpt"/>
</dbReference>
<gene>
    <name evidence="6" type="primary">LOC106759807</name>
</gene>
<feature type="compositionally biased region" description="Polar residues" evidence="4">
    <location>
        <begin position="13"/>
        <end position="24"/>
    </location>
</feature>
<evidence type="ECO:0000256" key="4">
    <source>
        <dbReference type="SAM" id="MobiDB-lite"/>
    </source>
</evidence>
<dbReference type="Pfam" id="PF13041">
    <property type="entry name" value="PPR_2"/>
    <property type="match status" value="1"/>
</dbReference>
<dbReference type="PANTHER" id="PTHR47874">
    <property type="entry name" value="EXPRESSED PROTEIN"/>
    <property type="match status" value="1"/>
</dbReference>
<keyword evidence="5" id="KW-1185">Reference proteome</keyword>
<dbReference type="Proteomes" id="UP000087766">
    <property type="component" value="Chromosome 1"/>
</dbReference>
<reference evidence="5" key="1">
    <citation type="journal article" date="2014" name="Nat. Commun.">
        <title>Genome sequence of mungbean and insights into evolution within Vigna species.</title>
        <authorList>
            <person name="Kang Y.J."/>
            <person name="Kim S.K."/>
            <person name="Kim M.Y."/>
            <person name="Lestari P."/>
            <person name="Kim K.H."/>
            <person name="Ha B.K."/>
            <person name="Jun T.H."/>
            <person name="Hwang W.J."/>
            <person name="Lee T."/>
            <person name="Lee J."/>
            <person name="Shim S."/>
            <person name="Yoon M.Y."/>
            <person name="Jang Y.E."/>
            <person name="Han K.S."/>
            <person name="Taeprayoon P."/>
            <person name="Yoon N."/>
            <person name="Somta P."/>
            <person name="Tanya P."/>
            <person name="Kim K.S."/>
            <person name="Gwag J.G."/>
            <person name="Moon J.K."/>
            <person name="Lee Y.H."/>
            <person name="Park B.S."/>
            <person name="Bombarely A."/>
            <person name="Doyle J.J."/>
            <person name="Jackson S.A."/>
            <person name="Schafleitner R."/>
            <person name="Srinives P."/>
            <person name="Varshney R.K."/>
            <person name="Lee S.H."/>
        </authorList>
    </citation>
    <scope>NUCLEOTIDE SEQUENCE [LARGE SCALE GENOMIC DNA]</scope>
    <source>
        <strain evidence="5">cv. VC1973A</strain>
    </source>
</reference>
<dbReference type="RefSeq" id="XP_014498641.1">
    <property type="nucleotide sequence ID" value="XM_014643155.1"/>
</dbReference>
<comment type="similarity">
    <text evidence="1">Belongs to the PPR family. P subfamily.</text>
</comment>
<dbReference type="OrthoDB" id="185373at2759"/>
<dbReference type="PANTHER" id="PTHR47874:SF7">
    <property type="entry name" value="BNAA05G30910D PROTEIN"/>
    <property type="match status" value="1"/>
</dbReference>
<evidence type="ECO:0000313" key="6">
    <source>
        <dbReference type="RefSeq" id="XP_014498641.1"/>
    </source>
</evidence>
<proteinExistence type="inferred from homology"/>
<keyword evidence="2" id="KW-0677">Repeat</keyword>
<evidence type="ECO:0000256" key="2">
    <source>
        <dbReference type="ARBA" id="ARBA00022737"/>
    </source>
</evidence>
<dbReference type="Gene3D" id="1.25.40.10">
    <property type="entry name" value="Tetratricopeptide repeat domain"/>
    <property type="match status" value="1"/>
</dbReference>
<dbReference type="InterPro" id="IPR044179">
    <property type="entry name" value="PPR5-like"/>
</dbReference>
<evidence type="ECO:0000313" key="5">
    <source>
        <dbReference type="Proteomes" id="UP000087766"/>
    </source>
</evidence>
<feature type="repeat" description="PPR" evidence="3">
    <location>
        <begin position="146"/>
        <end position="180"/>
    </location>
</feature>
<protein>
    <submittedName>
        <fullName evidence="6">Pentatricopeptide repeat-containing protein At3g06430, chloroplastic-like</fullName>
    </submittedName>
</protein>
<dbReference type="PROSITE" id="PS51375">
    <property type="entry name" value="PPR"/>
    <property type="match status" value="2"/>
</dbReference>
<dbReference type="NCBIfam" id="TIGR00756">
    <property type="entry name" value="PPR"/>
    <property type="match status" value="3"/>
</dbReference>